<keyword evidence="1" id="KW-1133">Transmembrane helix</keyword>
<keyword evidence="1" id="KW-0472">Membrane</keyword>
<feature type="transmembrane region" description="Helical" evidence="1">
    <location>
        <begin position="6"/>
        <end position="25"/>
    </location>
</feature>
<evidence type="ECO:0000313" key="2">
    <source>
        <dbReference type="EMBL" id="QHT98185.1"/>
    </source>
</evidence>
<accession>A0A6C0J0I2</accession>
<keyword evidence="1" id="KW-0812">Transmembrane</keyword>
<name>A0A6C0J0I2_9ZZZZ</name>
<sequence>MRKLKLSVLFGIMTMIFSAIYFTIYDKLVEGYVNTRFLALTSLLGFISGVCAYFSILITGATDWV</sequence>
<evidence type="ECO:0000256" key="1">
    <source>
        <dbReference type="SAM" id="Phobius"/>
    </source>
</evidence>
<organism evidence="2">
    <name type="scientific">viral metagenome</name>
    <dbReference type="NCBI Taxonomy" id="1070528"/>
    <lineage>
        <taxon>unclassified sequences</taxon>
        <taxon>metagenomes</taxon>
        <taxon>organismal metagenomes</taxon>
    </lineage>
</organism>
<feature type="transmembrane region" description="Helical" evidence="1">
    <location>
        <begin position="37"/>
        <end position="58"/>
    </location>
</feature>
<protein>
    <submittedName>
        <fullName evidence="2">Uncharacterized protein</fullName>
    </submittedName>
</protein>
<dbReference type="EMBL" id="MN740289">
    <property type="protein sequence ID" value="QHT98185.1"/>
    <property type="molecule type" value="Genomic_DNA"/>
</dbReference>
<dbReference type="AlphaFoldDB" id="A0A6C0J0I2"/>
<proteinExistence type="predicted"/>
<reference evidence="2" key="1">
    <citation type="journal article" date="2020" name="Nature">
        <title>Giant virus diversity and host interactions through global metagenomics.</title>
        <authorList>
            <person name="Schulz F."/>
            <person name="Roux S."/>
            <person name="Paez-Espino D."/>
            <person name="Jungbluth S."/>
            <person name="Walsh D.A."/>
            <person name="Denef V.J."/>
            <person name="McMahon K.D."/>
            <person name="Konstantinidis K.T."/>
            <person name="Eloe-Fadrosh E.A."/>
            <person name="Kyrpides N.C."/>
            <person name="Woyke T."/>
        </authorList>
    </citation>
    <scope>NUCLEOTIDE SEQUENCE</scope>
    <source>
        <strain evidence="2">GVMAG-M-3300025626-8</strain>
    </source>
</reference>